<proteinExistence type="predicted"/>
<evidence type="ECO:0008006" key="3">
    <source>
        <dbReference type="Google" id="ProtNLM"/>
    </source>
</evidence>
<sequence length="213" mass="24571">MKPGLVRWRDMLSKLRMWQLVEYEKTLFLDADMLIAKRMDGIFTDPTAAPLRTNFSAAVADEGPIPSSYIFTAQTYFEGRVHQYPVPPGGFFSGGFFLAQPSIEAFNYYRHLASMEGRFDSNGMEQHMLNYAHRKDGPMPWAEVNYIYTTTWPSLREYEAGAHSMHEKWWDESLQLDDELRGMWYQARDDMKTFHAARDGAGIGEESKDTLLA</sequence>
<evidence type="ECO:0000313" key="2">
    <source>
        <dbReference type="Proteomes" id="UP001590950"/>
    </source>
</evidence>
<dbReference type="Proteomes" id="UP001590950">
    <property type="component" value="Unassembled WGS sequence"/>
</dbReference>
<organism evidence="1 2">
    <name type="scientific">Stereocaulon virgatum</name>
    <dbReference type="NCBI Taxonomy" id="373712"/>
    <lineage>
        <taxon>Eukaryota</taxon>
        <taxon>Fungi</taxon>
        <taxon>Dikarya</taxon>
        <taxon>Ascomycota</taxon>
        <taxon>Pezizomycotina</taxon>
        <taxon>Lecanoromycetes</taxon>
        <taxon>OSLEUM clade</taxon>
        <taxon>Lecanoromycetidae</taxon>
        <taxon>Lecanorales</taxon>
        <taxon>Lecanorineae</taxon>
        <taxon>Stereocaulaceae</taxon>
        <taxon>Stereocaulon</taxon>
    </lineage>
</organism>
<dbReference type="EMBL" id="JBEFKJ010000039">
    <property type="protein sequence ID" value="KAL2037562.1"/>
    <property type="molecule type" value="Genomic_DNA"/>
</dbReference>
<reference evidence="1 2" key="1">
    <citation type="submission" date="2024-09" db="EMBL/GenBank/DDBJ databases">
        <title>Rethinking Asexuality: The Enigmatic Case of Functional Sexual Genes in Lepraria (Stereocaulaceae).</title>
        <authorList>
            <person name="Doellman M."/>
            <person name="Sun Y."/>
            <person name="Barcenas-Pena A."/>
            <person name="Lumbsch H.T."/>
            <person name="Grewe F."/>
        </authorList>
    </citation>
    <scope>NUCLEOTIDE SEQUENCE [LARGE SCALE GENOMIC DNA]</scope>
    <source>
        <strain evidence="1 2">Mercado 3170</strain>
    </source>
</reference>
<dbReference type="Gene3D" id="3.90.550.10">
    <property type="entry name" value="Spore Coat Polysaccharide Biosynthesis Protein SpsA, Chain A"/>
    <property type="match status" value="1"/>
</dbReference>
<dbReference type="InterPro" id="IPR029044">
    <property type="entry name" value="Nucleotide-diphossugar_trans"/>
</dbReference>
<dbReference type="InterPro" id="IPR050587">
    <property type="entry name" value="GNT1/Glycosyltrans_8"/>
</dbReference>
<evidence type="ECO:0000313" key="1">
    <source>
        <dbReference type="EMBL" id="KAL2037562.1"/>
    </source>
</evidence>
<gene>
    <name evidence="1" type="ORF">N7G274_009675</name>
</gene>
<comment type="caution">
    <text evidence="1">The sequence shown here is derived from an EMBL/GenBank/DDBJ whole genome shotgun (WGS) entry which is preliminary data.</text>
</comment>
<accession>A0ABR3ZZQ0</accession>
<protein>
    <recommendedName>
        <fullName evidence="3">Nucleotide-diphospho-sugar transferase</fullName>
    </recommendedName>
</protein>
<name>A0ABR3ZZQ0_9LECA</name>
<dbReference type="PANTHER" id="PTHR11183">
    <property type="entry name" value="GLYCOGENIN SUBFAMILY MEMBER"/>
    <property type="match status" value="1"/>
</dbReference>
<keyword evidence="2" id="KW-1185">Reference proteome</keyword>
<dbReference type="SUPFAM" id="SSF53448">
    <property type="entry name" value="Nucleotide-diphospho-sugar transferases"/>
    <property type="match status" value="1"/>
</dbReference>